<gene>
    <name evidence="2" type="ORF">DXD90_11895</name>
</gene>
<accession>A0A374MUD4</accession>
<dbReference type="PANTHER" id="PTHR22916:SF3">
    <property type="entry name" value="UDP-GLCNAC:BETAGAL BETA-1,3-N-ACETYLGLUCOSAMINYLTRANSFERASE-LIKE PROTEIN 1"/>
    <property type="match status" value="1"/>
</dbReference>
<dbReference type="EMBL" id="QSOF01000016">
    <property type="protein sequence ID" value="RGI74905.1"/>
    <property type="molecule type" value="Genomic_DNA"/>
</dbReference>
<dbReference type="InterPro" id="IPR029044">
    <property type="entry name" value="Nucleotide-diphossugar_trans"/>
</dbReference>
<dbReference type="InterPro" id="IPR001173">
    <property type="entry name" value="Glyco_trans_2-like"/>
</dbReference>
<name>A0A374MUD4_BACUN</name>
<proteinExistence type="predicted"/>
<dbReference type="AlphaFoldDB" id="A0A374MUD4"/>
<dbReference type="RefSeq" id="WP_117963432.1">
    <property type="nucleotide sequence ID" value="NZ_JADNFT010000009.1"/>
</dbReference>
<dbReference type="Gene3D" id="3.90.550.10">
    <property type="entry name" value="Spore Coat Polysaccharide Biosynthesis Protein SpsA, Chain A"/>
    <property type="match status" value="1"/>
</dbReference>
<dbReference type="SUPFAM" id="SSF53448">
    <property type="entry name" value="Nucleotide-diphospho-sugar transferases"/>
    <property type="match status" value="1"/>
</dbReference>
<evidence type="ECO:0000313" key="3">
    <source>
        <dbReference type="Proteomes" id="UP000263754"/>
    </source>
</evidence>
<evidence type="ECO:0000313" key="2">
    <source>
        <dbReference type="EMBL" id="RGI74905.1"/>
    </source>
</evidence>
<sequence>MFFSIITICFNSERTIERTIRSVLTQTFTDYEYIIVDGGSKDSTLDIVKKYEPLFKGRMKWKSEPDRGIYDAMNKGIMRSSGIIIGIVNSDDWLEPEALAYVYRKFEDNGKREDVIYAGDMYFHHRNGKKSVLKASLKKLAQYAKIGDIAGIRHPATFVPMKLYDKYGMFDIRMKISADADFLLRIFRAAGVDGYVLINQCVTNMSDCGTSNTLSLDFISNKMLPDRKYLMGNMNFSSLKQIFCISIWYIKMIVKVLLSNIGAFHVR</sequence>
<evidence type="ECO:0000259" key="1">
    <source>
        <dbReference type="Pfam" id="PF00535"/>
    </source>
</evidence>
<dbReference type="CDD" id="cd06433">
    <property type="entry name" value="GT_2_WfgS_like"/>
    <property type="match status" value="1"/>
</dbReference>
<feature type="domain" description="Glycosyltransferase 2-like" evidence="1">
    <location>
        <begin position="4"/>
        <end position="133"/>
    </location>
</feature>
<dbReference type="Pfam" id="PF00535">
    <property type="entry name" value="Glycos_transf_2"/>
    <property type="match status" value="1"/>
</dbReference>
<protein>
    <submittedName>
        <fullName evidence="2">Glycosyltransferase</fullName>
    </submittedName>
</protein>
<organism evidence="2 3">
    <name type="scientific">Bacteroides uniformis</name>
    <dbReference type="NCBI Taxonomy" id="820"/>
    <lineage>
        <taxon>Bacteria</taxon>
        <taxon>Pseudomonadati</taxon>
        <taxon>Bacteroidota</taxon>
        <taxon>Bacteroidia</taxon>
        <taxon>Bacteroidales</taxon>
        <taxon>Bacteroidaceae</taxon>
        <taxon>Bacteroides</taxon>
    </lineage>
</organism>
<comment type="caution">
    <text evidence="2">The sequence shown here is derived from an EMBL/GenBank/DDBJ whole genome shotgun (WGS) entry which is preliminary data.</text>
</comment>
<dbReference type="PANTHER" id="PTHR22916">
    <property type="entry name" value="GLYCOSYLTRANSFERASE"/>
    <property type="match status" value="1"/>
</dbReference>
<dbReference type="Proteomes" id="UP000263754">
    <property type="component" value="Unassembled WGS sequence"/>
</dbReference>
<reference evidence="2 3" key="1">
    <citation type="submission" date="2018-08" db="EMBL/GenBank/DDBJ databases">
        <title>A genome reference for cultivated species of the human gut microbiota.</title>
        <authorList>
            <person name="Zou Y."/>
            <person name="Xue W."/>
            <person name="Luo G."/>
        </authorList>
    </citation>
    <scope>NUCLEOTIDE SEQUENCE [LARGE SCALE GENOMIC DNA]</scope>
    <source>
        <strain evidence="2 3">TM10-17</strain>
    </source>
</reference>
<dbReference type="GO" id="GO:0016758">
    <property type="term" value="F:hexosyltransferase activity"/>
    <property type="evidence" value="ECO:0007669"/>
    <property type="project" value="UniProtKB-ARBA"/>
</dbReference>
<keyword evidence="2" id="KW-0808">Transferase</keyword>